<dbReference type="InterPro" id="IPR036388">
    <property type="entry name" value="WH-like_DNA-bd_sf"/>
</dbReference>
<dbReference type="InterPro" id="IPR057527">
    <property type="entry name" value="HVO_A0261-like_N"/>
</dbReference>
<dbReference type="Proteomes" id="UP001595945">
    <property type="component" value="Unassembled WGS sequence"/>
</dbReference>
<protein>
    <submittedName>
        <fullName evidence="4">Helix-turn-helix transcriptional regulator</fullName>
    </submittedName>
</protein>
<proteinExistence type="predicted"/>
<evidence type="ECO:0000313" key="5">
    <source>
        <dbReference type="Proteomes" id="UP001595945"/>
    </source>
</evidence>
<organism evidence="4 5">
    <name type="scientific">Halorussus aquaticus</name>
    <dbReference type="NCBI Taxonomy" id="2953748"/>
    <lineage>
        <taxon>Archaea</taxon>
        <taxon>Methanobacteriati</taxon>
        <taxon>Methanobacteriota</taxon>
        <taxon>Stenosarchaea group</taxon>
        <taxon>Halobacteria</taxon>
        <taxon>Halobacteriales</taxon>
        <taxon>Haladaptataceae</taxon>
        <taxon>Halorussus</taxon>
    </lineage>
</organism>
<dbReference type="InterPro" id="IPR036390">
    <property type="entry name" value="WH_DNA-bd_sf"/>
</dbReference>
<reference evidence="4 5" key="1">
    <citation type="journal article" date="2019" name="Int. J. Syst. Evol. Microbiol.">
        <title>The Global Catalogue of Microorganisms (GCM) 10K type strain sequencing project: providing services to taxonomists for standard genome sequencing and annotation.</title>
        <authorList>
            <consortium name="The Broad Institute Genomics Platform"/>
            <consortium name="The Broad Institute Genome Sequencing Center for Infectious Disease"/>
            <person name="Wu L."/>
            <person name="Ma J."/>
        </authorList>
    </citation>
    <scope>NUCLEOTIDE SEQUENCE [LARGE SCALE GENOMIC DNA]</scope>
    <source>
        <strain evidence="4 5">XZYJ18</strain>
    </source>
</reference>
<dbReference type="RefSeq" id="WP_254268479.1">
    <property type="nucleotide sequence ID" value="NZ_CP100400.1"/>
</dbReference>
<accession>A0ABD5Q5R5</accession>
<dbReference type="Pfam" id="PF25213">
    <property type="entry name" value="HVO_A0261_N"/>
    <property type="match status" value="1"/>
</dbReference>
<evidence type="ECO:0000313" key="4">
    <source>
        <dbReference type="EMBL" id="MFC4825895.1"/>
    </source>
</evidence>
<feature type="domain" description="HVO-A0261-like N-terminal" evidence="3">
    <location>
        <begin position="27"/>
        <end position="88"/>
    </location>
</feature>
<evidence type="ECO:0000259" key="2">
    <source>
        <dbReference type="Pfam" id="PF08350"/>
    </source>
</evidence>
<feature type="compositionally biased region" description="Basic and acidic residues" evidence="1">
    <location>
        <begin position="1"/>
        <end position="11"/>
    </location>
</feature>
<keyword evidence="5" id="KW-1185">Reference proteome</keyword>
<sequence>MFEERGPREKGVTPSGPSTDDLIRTMAKAEELVEMLRDGPKYKPTLAREMGVSKSTVYNWATELIEYDVVRRTDEGYELTPLGEQLARLLCYTSRVSARLYDAKPLLRSLPSEHHPPSRALVDADIVDMTDNPYAPLETLFDWVRAADRVRGFPTIVSAEKLDVLARKLDSGEMTINVVVETADVELLKRCAPNAFSDIVEGGEVYVTDREIPVRLFVAEELSPPVGVAVLTDDGHLAVFARLPGDEAVEWGLDLYEQYRDEATRLTSP</sequence>
<dbReference type="InterPro" id="IPR013561">
    <property type="entry name" value="FilR1_middle_dom"/>
</dbReference>
<feature type="domain" description="Methanogenesis regulatory protein FilR1 middle" evidence="2">
    <location>
        <begin position="133"/>
        <end position="261"/>
    </location>
</feature>
<evidence type="ECO:0000256" key="1">
    <source>
        <dbReference type="SAM" id="MobiDB-lite"/>
    </source>
</evidence>
<comment type="caution">
    <text evidence="4">The sequence shown here is derived from an EMBL/GenBank/DDBJ whole genome shotgun (WGS) entry which is preliminary data.</text>
</comment>
<name>A0ABD5Q5R5_9EURY</name>
<gene>
    <name evidence="4" type="ORF">ACFO9K_16690</name>
</gene>
<dbReference type="AlphaFoldDB" id="A0ABD5Q5R5"/>
<evidence type="ECO:0000259" key="3">
    <source>
        <dbReference type="Pfam" id="PF25213"/>
    </source>
</evidence>
<dbReference type="Gene3D" id="1.10.10.10">
    <property type="entry name" value="Winged helix-like DNA-binding domain superfamily/Winged helix DNA-binding domain"/>
    <property type="match status" value="1"/>
</dbReference>
<dbReference type="GeneID" id="73043377"/>
<feature type="region of interest" description="Disordered" evidence="1">
    <location>
        <begin position="1"/>
        <end position="21"/>
    </location>
</feature>
<dbReference type="EMBL" id="JBHSHT010000002">
    <property type="protein sequence ID" value="MFC4825895.1"/>
    <property type="molecule type" value="Genomic_DNA"/>
</dbReference>
<dbReference type="Pfam" id="PF08350">
    <property type="entry name" value="FilR1_middle"/>
    <property type="match status" value="1"/>
</dbReference>
<dbReference type="SUPFAM" id="SSF46785">
    <property type="entry name" value="Winged helix' DNA-binding domain"/>
    <property type="match status" value="1"/>
</dbReference>